<feature type="region of interest" description="Disordered" evidence="4">
    <location>
        <begin position="138"/>
        <end position="195"/>
    </location>
</feature>
<accession>A0AAW1VG07</accession>
<keyword evidence="2" id="KW-0862">Zinc</keyword>
<keyword evidence="7" id="KW-1185">Reference proteome</keyword>
<name>A0AAW1VG07_9CUCU</name>
<feature type="compositionally biased region" description="Basic and acidic residues" evidence="4">
    <location>
        <begin position="143"/>
        <end position="161"/>
    </location>
</feature>
<feature type="compositionally biased region" description="Basic and acidic residues" evidence="4">
    <location>
        <begin position="224"/>
        <end position="236"/>
    </location>
</feature>
<feature type="region of interest" description="Disordered" evidence="4">
    <location>
        <begin position="211"/>
        <end position="250"/>
    </location>
</feature>
<feature type="domain" description="Phorbol-ester/DAG-type" evidence="5">
    <location>
        <begin position="6"/>
        <end position="49"/>
    </location>
</feature>
<feature type="compositionally biased region" description="Polar residues" evidence="4">
    <location>
        <begin position="211"/>
        <end position="223"/>
    </location>
</feature>
<gene>
    <name evidence="6" type="ORF">WA026_021914</name>
</gene>
<organism evidence="6 7">
    <name type="scientific">Henosepilachna vigintioctopunctata</name>
    <dbReference type="NCBI Taxonomy" id="420089"/>
    <lineage>
        <taxon>Eukaryota</taxon>
        <taxon>Metazoa</taxon>
        <taxon>Ecdysozoa</taxon>
        <taxon>Arthropoda</taxon>
        <taxon>Hexapoda</taxon>
        <taxon>Insecta</taxon>
        <taxon>Pterygota</taxon>
        <taxon>Neoptera</taxon>
        <taxon>Endopterygota</taxon>
        <taxon>Coleoptera</taxon>
        <taxon>Polyphaga</taxon>
        <taxon>Cucujiformia</taxon>
        <taxon>Coccinelloidea</taxon>
        <taxon>Coccinellidae</taxon>
        <taxon>Epilachninae</taxon>
        <taxon>Epilachnini</taxon>
        <taxon>Henosepilachna</taxon>
    </lineage>
</organism>
<dbReference type="PROSITE" id="PS50081">
    <property type="entry name" value="ZF_DAG_PE_2"/>
    <property type="match status" value="1"/>
</dbReference>
<keyword evidence="1" id="KW-0479">Metal-binding</keyword>
<evidence type="ECO:0000256" key="2">
    <source>
        <dbReference type="ARBA" id="ARBA00022833"/>
    </source>
</evidence>
<dbReference type="GO" id="GO:0046872">
    <property type="term" value="F:metal ion binding"/>
    <property type="evidence" value="ECO:0007669"/>
    <property type="project" value="UniProtKB-KW"/>
</dbReference>
<keyword evidence="3" id="KW-0175">Coiled coil</keyword>
<dbReference type="Proteomes" id="UP001431783">
    <property type="component" value="Unassembled WGS sequence"/>
</dbReference>
<evidence type="ECO:0000259" key="5">
    <source>
        <dbReference type="PROSITE" id="PS50081"/>
    </source>
</evidence>
<dbReference type="InterPro" id="IPR002219">
    <property type="entry name" value="PKC_DAG/PE"/>
</dbReference>
<evidence type="ECO:0000256" key="4">
    <source>
        <dbReference type="SAM" id="MobiDB-lite"/>
    </source>
</evidence>
<comment type="caution">
    <text evidence="6">The sequence shown here is derived from an EMBL/GenBank/DDBJ whole genome shotgun (WGS) entry which is preliminary data.</text>
</comment>
<feature type="compositionally biased region" description="Basic and acidic residues" evidence="4">
    <location>
        <begin position="184"/>
        <end position="195"/>
    </location>
</feature>
<dbReference type="SUPFAM" id="SSF57889">
    <property type="entry name" value="Cysteine-rich domain"/>
    <property type="match status" value="1"/>
</dbReference>
<evidence type="ECO:0000313" key="7">
    <source>
        <dbReference type="Proteomes" id="UP001431783"/>
    </source>
</evidence>
<protein>
    <recommendedName>
        <fullName evidence="5">Phorbol-ester/DAG-type domain-containing protein</fullName>
    </recommendedName>
</protein>
<feature type="coiled-coil region" evidence="3">
    <location>
        <begin position="82"/>
        <end position="130"/>
    </location>
</feature>
<evidence type="ECO:0000256" key="3">
    <source>
        <dbReference type="SAM" id="Coils"/>
    </source>
</evidence>
<evidence type="ECO:0000256" key="1">
    <source>
        <dbReference type="ARBA" id="ARBA00022723"/>
    </source>
</evidence>
<dbReference type="EMBL" id="JARQZJ010000138">
    <property type="protein sequence ID" value="KAK9892723.1"/>
    <property type="molecule type" value="Genomic_DNA"/>
</dbReference>
<sequence>MAPSGAHAKSDTESKSCKYCRKNVKNGLICVKCGEVYHTSCGNRVGKCCELSLEILNDESILGLGKENNNEETCFQLLKMLVVELRHKNQLLQQRIEYLEETNESKNKEMENAKMEIEQLKLEGRSLINTDIRHIRNKNKDKHIHDEKKIDKESTHLDHLNKGNTNSEANDKDNGNQTSYADSAKTKVEKPETISKQLVERAVHTAMQTITLEKQGRQVAQQRQPEESQRDSFKEIIRRKRRTEGKVGKATNDRSNGLLLGLQHEKKAWLYIGKIKNKDATCQMIKDYLMEEPDHEKFIVEKLDTKGDFASFRLGVPFDLKDKFDNENYWPNGVCIRRFNFTKKISSFL</sequence>
<proteinExistence type="predicted"/>
<reference evidence="6 7" key="1">
    <citation type="submission" date="2023-03" db="EMBL/GenBank/DDBJ databases">
        <title>Genome insight into feeding habits of ladybird beetles.</title>
        <authorList>
            <person name="Li H.-S."/>
            <person name="Huang Y.-H."/>
            <person name="Pang H."/>
        </authorList>
    </citation>
    <scope>NUCLEOTIDE SEQUENCE [LARGE SCALE GENOMIC DNA]</scope>
    <source>
        <strain evidence="6">SYSU_2023b</strain>
        <tissue evidence="6">Whole body</tissue>
    </source>
</reference>
<dbReference type="AlphaFoldDB" id="A0AAW1VG07"/>
<dbReference type="InterPro" id="IPR046349">
    <property type="entry name" value="C1-like_sf"/>
</dbReference>
<evidence type="ECO:0000313" key="6">
    <source>
        <dbReference type="EMBL" id="KAK9892723.1"/>
    </source>
</evidence>